<dbReference type="AlphaFoldDB" id="S6TC90"/>
<sequence length="74" mass="7617">MSAKWLDNLNVSKKLGLGFAAILLGVLTVTAIGYSSTNLLIERLGKSGKVAEIKADVLNARIAAQAYATGPSAA</sequence>
<dbReference type="EMBL" id="AOKG01001964">
    <property type="protein sequence ID" value="EPN41250.1"/>
    <property type="molecule type" value="Genomic_DNA"/>
</dbReference>
<accession>S6TC90</accession>
<organism evidence="1 2">
    <name type="scientific">Pseudomonas syringae pv. actinidiae ICMP 18807</name>
    <dbReference type="NCBI Taxonomy" id="1194404"/>
    <lineage>
        <taxon>Bacteria</taxon>
        <taxon>Pseudomonadati</taxon>
        <taxon>Pseudomonadota</taxon>
        <taxon>Gammaproteobacteria</taxon>
        <taxon>Pseudomonadales</taxon>
        <taxon>Pseudomonadaceae</taxon>
        <taxon>Pseudomonas</taxon>
        <taxon>Pseudomonas syringae</taxon>
    </lineage>
</organism>
<evidence type="ECO:0000313" key="1">
    <source>
        <dbReference type="EMBL" id="EPN41250.1"/>
    </source>
</evidence>
<protein>
    <submittedName>
        <fullName evidence="1">Methyl-accepting chemotaxis protein</fullName>
    </submittedName>
</protein>
<proteinExistence type="predicted"/>
<feature type="non-terminal residue" evidence="1">
    <location>
        <position position="74"/>
    </location>
</feature>
<evidence type="ECO:0000313" key="2">
    <source>
        <dbReference type="Proteomes" id="UP000015729"/>
    </source>
</evidence>
<comment type="caution">
    <text evidence="1">The sequence shown here is derived from an EMBL/GenBank/DDBJ whole genome shotgun (WGS) entry which is preliminary data.</text>
</comment>
<dbReference type="Proteomes" id="UP000015729">
    <property type="component" value="Unassembled WGS sequence"/>
</dbReference>
<name>S6TC90_PSESF</name>
<reference evidence="1 2" key="1">
    <citation type="journal article" date="2013" name="PLoS Pathog.">
        <title>Genomic analysis of the Kiwifruit pathogen Pseudomonas syringae pv. actinidiae provides insight into the origins of an emergent plant disease.</title>
        <authorList>
            <person name="McCann H.C."/>
            <person name="Rikkerink E.H."/>
            <person name="Bertels F."/>
            <person name="Fiers M."/>
            <person name="Lu A."/>
            <person name="Rees-George J."/>
            <person name="Andersen M.T."/>
            <person name="Gleave A.P."/>
            <person name="Haubold B."/>
            <person name="Wohlers M.W."/>
            <person name="Guttman D.S."/>
            <person name="Wang P.W."/>
            <person name="Straub C."/>
            <person name="Vanneste J.L."/>
            <person name="Rainey P.B."/>
            <person name="Templeton M.D."/>
        </authorList>
    </citation>
    <scope>NUCLEOTIDE SEQUENCE [LARGE SCALE GENOMIC DNA]</scope>
    <source>
        <strain evidence="1 2">ICMP 18807</strain>
    </source>
</reference>
<gene>
    <name evidence="1" type="ORF">A244_28880</name>
</gene>
<dbReference type="PATRIC" id="fig|1194404.4.peg.5950"/>